<dbReference type="PROSITE" id="PS50885">
    <property type="entry name" value="HAMP"/>
    <property type="match status" value="1"/>
</dbReference>
<dbReference type="Pfam" id="PF00015">
    <property type="entry name" value="MCPsignal"/>
    <property type="match status" value="1"/>
</dbReference>
<dbReference type="PANTHER" id="PTHR32089:SF112">
    <property type="entry name" value="LYSOZYME-LIKE PROTEIN-RELATED"/>
    <property type="match status" value="1"/>
</dbReference>
<reference evidence="8 9" key="1">
    <citation type="submission" date="2018-08" db="EMBL/GenBank/DDBJ databases">
        <title>Genome of Clostridium chromiireducens C1, DSM12136.</title>
        <authorList>
            <person name="Xing M."/>
            <person name="Wei Y."/>
            <person name="Ang E.L."/>
            <person name="Zhao H."/>
            <person name="Zhang Y."/>
        </authorList>
    </citation>
    <scope>NUCLEOTIDE SEQUENCE [LARGE SCALE GENOMIC DNA]</scope>
    <source>
        <strain evidence="8 9">C1</strain>
    </source>
</reference>
<dbReference type="GO" id="GO:0007165">
    <property type="term" value="P:signal transduction"/>
    <property type="evidence" value="ECO:0007669"/>
    <property type="project" value="UniProtKB-KW"/>
</dbReference>
<dbReference type="EMBL" id="QXDJ01000005">
    <property type="protein sequence ID" value="RII32974.1"/>
    <property type="molecule type" value="Genomic_DNA"/>
</dbReference>
<feature type="domain" description="HAMP" evidence="7">
    <location>
        <begin position="214"/>
        <end position="266"/>
    </location>
</feature>
<evidence type="ECO:0000259" key="6">
    <source>
        <dbReference type="PROSITE" id="PS50111"/>
    </source>
</evidence>
<dbReference type="Pfam" id="PF00672">
    <property type="entry name" value="HAMP"/>
    <property type="match status" value="1"/>
</dbReference>
<keyword evidence="1 3" id="KW-0807">Transducer</keyword>
<evidence type="ECO:0000256" key="5">
    <source>
        <dbReference type="SAM" id="Phobius"/>
    </source>
</evidence>
<keyword evidence="4" id="KW-0175">Coiled coil</keyword>
<feature type="transmembrane region" description="Helical" evidence="5">
    <location>
        <begin position="194"/>
        <end position="212"/>
    </location>
</feature>
<dbReference type="GO" id="GO:0004888">
    <property type="term" value="F:transmembrane signaling receptor activity"/>
    <property type="evidence" value="ECO:0007669"/>
    <property type="project" value="InterPro"/>
</dbReference>
<dbReference type="SMART" id="SM00304">
    <property type="entry name" value="HAMP"/>
    <property type="match status" value="1"/>
</dbReference>
<feature type="coiled-coil region" evidence="4">
    <location>
        <begin position="120"/>
        <end position="147"/>
    </location>
</feature>
<dbReference type="InterPro" id="IPR004090">
    <property type="entry name" value="Chemotax_Me-accpt_rcpt"/>
</dbReference>
<comment type="caution">
    <text evidence="8">The sequence shown here is derived from an EMBL/GenBank/DDBJ whole genome shotgun (WGS) entry which is preliminary data.</text>
</comment>
<evidence type="ECO:0000313" key="8">
    <source>
        <dbReference type="EMBL" id="RII32974.1"/>
    </source>
</evidence>
<dbReference type="PROSITE" id="PS50111">
    <property type="entry name" value="CHEMOTAXIS_TRANSDUC_2"/>
    <property type="match status" value="1"/>
</dbReference>
<dbReference type="GO" id="GO:0006935">
    <property type="term" value="P:chemotaxis"/>
    <property type="evidence" value="ECO:0007669"/>
    <property type="project" value="InterPro"/>
</dbReference>
<dbReference type="InterPro" id="IPR004089">
    <property type="entry name" value="MCPsignal_dom"/>
</dbReference>
<keyword evidence="5" id="KW-0812">Transmembrane</keyword>
<evidence type="ECO:0000256" key="1">
    <source>
        <dbReference type="ARBA" id="ARBA00023224"/>
    </source>
</evidence>
<proteinExistence type="inferred from homology"/>
<evidence type="ECO:0000313" key="9">
    <source>
        <dbReference type="Proteomes" id="UP000265930"/>
    </source>
</evidence>
<keyword evidence="5" id="KW-0472">Membrane</keyword>
<dbReference type="GO" id="GO:0016020">
    <property type="term" value="C:membrane"/>
    <property type="evidence" value="ECO:0007669"/>
    <property type="project" value="InterPro"/>
</dbReference>
<evidence type="ECO:0000256" key="2">
    <source>
        <dbReference type="ARBA" id="ARBA00029447"/>
    </source>
</evidence>
<accession>A0A399IIY8</accession>
<evidence type="ECO:0000256" key="4">
    <source>
        <dbReference type="SAM" id="Coils"/>
    </source>
</evidence>
<dbReference type="Gene3D" id="1.10.287.950">
    <property type="entry name" value="Methyl-accepting chemotaxis protein"/>
    <property type="match status" value="1"/>
</dbReference>
<dbReference type="PANTHER" id="PTHR32089">
    <property type="entry name" value="METHYL-ACCEPTING CHEMOTAXIS PROTEIN MCPB"/>
    <property type="match status" value="1"/>
</dbReference>
<dbReference type="Pfam" id="PF12729">
    <property type="entry name" value="4HB_MCP_1"/>
    <property type="match status" value="1"/>
</dbReference>
<organism evidence="8 9">
    <name type="scientific">Clostridium chromiireducens</name>
    <dbReference type="NCBI Taxonomy" id="225345"/>
    <lineage>
        <taxon>Bacteria</taxon>
        <taxon>Bacillati</taxon>
        <taxon>Bacillota</taxon>
        <taxon>Clostridia</taxon>
        <taxon>Eubacteriales</taxon>
        <taxon>Clostridiaceae</taxon>
        <taxon>Clostridium</taxon>
    </lineage>
</organism>
<keyword evidence="5" id="KW-1133">Transmembrane helix</keyword>
<gene>
    <name evidence="8" type="ORF">D2A34_19250</name>
</gene>
<dbReference type="PRINTS" id="PR00260">
    <property type="entry name" value="CHEMTRNSDUCR"/>
</dbReference>
<name>A0A399IIY8_9CLOT</name>
<evidence type="ECO:0000259" key="7">
    <source>
        <dbReference type="PROSITE" id="PS50885"/>
    </source>
</evidence>
<dbReference type="Proteomes" id="UP000265930">
    <property type="component" value="Unassembled WGS sequence"/>
</dbReference>
<dbReference type="RefSeq" id="WP_119367664.1">
    <property type="nucleotide sequence ID" value="NZ_QXDJ01000005.1"/>
</dbReference>
<sequence>MKFFTDLSIKKKLIAAFLLICTFIVFIGAEGQYISWRINKNAEKMYSNYLLSIRNLKTIEQNLQYTNVKVLKIIFDKDKSTIDKRVKDIKAVMDSNKKLENEYELLPSMSSEEDKYYEDFKSAMTKYEELQLKLAELTKEGKEEEAFQIYQTDGDKLNSQAYDNLEKSIQVNQELAEKANIDNNAEFARVTRQIIILTAIAFLIGILIAYFLSKNIINALNRTKELAQRLSNYDFRTPIKVIGNNEFGQTGAALNIAQENIRELIKVIMENSQDISASSEELSATVEELSTKADIIERSVINIVDGMQNASATTEEISSSIEEVDSNVNTLSSKAIEGSNNADQSKERSTKIKNNNQKAIEETRKLSAEKQEKMAKAIEDGKVVDSIKVMADTIGGIAQQTNLLALNASIEAARAGDQGKGFAVVADEVKILAEQSAEAAINIQDTITKVQNAFKVSIDTGSDILKFINTQVNEQFNEYSEVGNQYYSDSDFVSKMSYEIAAMSEEITATVGQVNEAVQEMALSSQKSSEEAELIRESMNETTKAIEQVEITAQSQAELAQKLNEIIYKFKI</sequence>
<comment type="similarity">
    <text evidence="2">Belongs to the methyl-accepting chemotaxis (MCP) protein family.</text>
</comment>
<dbReference type="SMART" id="SM00283">
    <property type="entry name" value="MA"/>
    <property type="match status" value="1"/>
</dbReference>
<dbReference type="InterPro" id="IPR024478">
    <property type="entry name" value="HlyB_4HB_MCP"/>
</dbReference>
<dbReference type="AlphaFoldDB" id="A0A399IIY8"/>
<dbReference type="SUPFAM" id="SSF58104">
    <property type="entry name" value="Methyl-accepting chemotaxis protein (MCP) signaling domain"/>
    <property type="match status" value="1"/>
</dbReference>
<feature type="domain" description="Methyl-accepting transducer" evidence="6">
    <location>
        <begin position="278"/>
        <end position="536"/>
    </location>
</feature>
<protein>
    <submittedName>
        <fullName evidence="8">Methyl-accepting chemotaxis protein</fullName>
    </submittedName>
</protein>
<feature type="coiled-coil region" evidence="4">
    <location>
        <begin position="342"/>
        <end position="380"/>
    </location>
</feature>
<dbReference type="InterPro" id="IPR003660">
    <property type="entry name" value="HAMP_dom"/>
</dbReference>
<evidence type="ECO:0000256" key="3">
    <source>
        <dbReference type="PROSITE-ProRule" id="PRU00284"/>
    </source>
</evidence>